<proteinExistence type="predicted"/>
<gene>
    <name evidence="2" type="ORF">BGZ97_011151</name>
</gene>
<dbReference type="EMBL" id="JAAAIN010006100">
    <property type="protein sequence ID" value="KAG0271871.1"/>
    <property type="molecule type" value="Genomic_DNA"/>
</dbReference>
<evidence type="ECO:0000313" key="2">
    <source>
        <dbReference type="EMBL" id="KAG0271871.1"/>
    </source>
</evidence>
<accession>A0A9P6QPA7</accession>
<evidence type="ECO:0000313" key="3">
    <source>
        <dbReference type="Proteomes" id="UP000823405"/>
    </source>
</evidence>
<dbReference type="AlphaFoldDB" id="A0A9P6QPA7"/>
<keyword evidence="3" id="KW-1185">Reference proteome</keyword>
<comment type="caution">
    <text evidence="2">The sequence shown here is derived from an EMBL/GenBank/DDBJ whole genome shotgun (WGS) entry which is preliminary data.</text>
</comment>
<feature type="compositionally biased region" description="Acidic residues" evidence="1">
    <location>
        <begin position="31"/>
        <end position="49"/>
    </location>
</feature>
<dbReference type="Proteomes" id="UP000823405">
    <property type="component" value="Unassembled WGS sequence"/>
</dbReference>
<sequence>MVLVLRNSGGKAEEDSSDEEEDNVFEGLNFDIEDEAEVGVDSDEEGEVDYDVKELDDRHI</sequence>
<feature type="region of interest" description="Disordered" evidence="1">
    <location>
        <begin position="1"/>
        <end position="60"/>
    </location>
</feature>
<evidence type="ECO:0000256" key="1">
    <source>
        <dbReference type="SAM" id="MobiDB-lite"/>
    </source>
</evidence>
<reference evidence="2" key="1">
    <citation type="journal article" date="2020" name="Fungal Divers.">
        <title>Resolving the Mortierellaceae phylogeny through synthesis of multi-gene phylogenetics and phylogenomics.</title>
        <authorList>
            <person name="Vandepol N."/>
            <person name="Liber J."/>
            <person name="Desiro A."/>
            <person name="Na H."/>
            <person name="Kennedy M."/>
            <person name="Barry K."/>
            <person name="Grigoriev I.V."/>
            <person name="Miller A.N."/>
            <person name="O'Donnell K."/>
            <person name="Stajich J.E."/>
            <person name="Bonito G."/>
        </authorList>
    </citation>
    <scope>NUCLEOTIDE SEQUENCE</scope>
    <source>
        <strain evidence="2">NVP60</strain>
    </source>
</reference>
<organism evidence="2 3">
    <name type="scientific">Linnemannia gamsii</name>
    <dbReference type="NCBI Taxonomy" id="64522"/>
    <lineage>
        <taxon>Eukaryota</taxon>
        <taxon>Fungi</taxon>
        <taxon>Fungi incertae sedis</taxon>
        <taxon>Mucoromycota</taxon>
        <taxon>Mortierellomycotina</taxon>
        <taxon>Mortierellomycetes</taxon>
        <taxon>Mortierellales</taxon>
        <taxon>Mortierellaceae</taxon>
        <taxon>Linnemannia</taxon>
    </lineage>
</organism>
<name>A0A9P6QPA7_9FUNG</name>
<protein>
    <submittedName>
        <fullName evidence="2">Uncharacterized protein</fullName>
    </submittedName>
</protein>
<feature type="compositionally biased region" description="Basic and acidic residues" evidence="1">
    <location>
        <begin position="50"/>
        <end position="60"/>
    </location>
</feature>
<feature type="non-terminal residue" evidence="2">
    <location>
        <position position="1"/>
    </location>
</feature>
<feature type="compositionally biased region" description="Acidic residues" evidence="1">
    <location>
        <begin position="15"/>
        <end position="24"/>
    </location>
</feature>